<dbReference type="Pfam" id="PF00975">
    <property type="entry name" value="Thioesterase"/>
    <property type="match status" value="1"/>
</dbReference>
<dbReference type="Gene3D" id="3.40.50.1820">
    <property type="entry name" value="alpha/beta hydrolase"/>
    <property type="match status" value="1"/>
</dbReference>
<gene>
    <name evidence="2" type="ORF">D7X12_00985</name>
</gene>
<dbReference type="EMBL" id="RAWG01000004">
    <property type="protein sequence ID" value="RKH48033.1"/>
    <property type="molecule type" value="Genomic_DNA"/>
</dbReference>
<dbReference type="InterPro" id="IPR020802">
    <property type="entry name" value="TesA-like"/>
</dbReference>
<evidence type="ECO:0000313" key="3">
    <source>
        <dbReference type="Proteomes" id="UP000273405"/>
    </source>
</evidence>
<organism evidence="2 3">
    <name type="scientific">Corallococcus sicarius</name>
    <dbReference type="NCBI Taxonomy" id="2316726"/>
    <lineage>
        <taxon>Bacteria</taxon>
        <taxon>Pseudomonadati</taxon>
        <taxon>Myxococcota</taxon>
        <taxon>Myxococcia</taxon>
        <taxon>Myxococcales</taxon>
        <taxon>Cystobacterineae</taxon>
        <taxon>Myxococcaceae</taxon>
        <taxon>Corallococcus</taxon>
    </lineage>
</organism>
<dbReference type="SUPFAM" id="SSF53474">
    <property type="entry name" value="alpha/beta-Hydrolases"/>
    <property type="match status" value="1"/>
</dbReference>
<feature type="domain" description="Thioesterase TesA-like" evidence="1">
    <location>
        <begin position="1"/>
        <end position="214"/>
    </location>
</feature>
<dbReference type="RefSeq" id="WP_120623388.1">
    <property type="nucleotide sequence ID" value="NZ_RAWG01000004.1"/>
</dbReference>
<dbReference type="InterPro" id="IPR001031">
    <property type="entry name" value="Thioesterase"/>
</dbReference>
<accession>A0A3A8NVB9</accession>
<evidence type="ECO:0000313" key="2">
    <source>
        <dbReference type="EMBL" id="RKH48033.1"/>
    </source>
</evidence>
<dbReference type="Proteomes" id="UP000273405">
    <property type="component" value="Unassembled WGS sequence"/>
</dbReference>
<dbReference type="AlphaFoldDB" id="A0A3A8NVB9"/>
<dbReference type="GO" id="GO:0016787">
    <property type="term" value="F:hydrolase activity"/>
    <property type="evidence" value="ECO:0007669"/>
    <property type="project" value="UniProtKB-KW"/>
</dbReference>
<feature type="non-terminal residue" evidence="2">
    <location>
        <position position="1"/>
    </location>
</feature>
<dbReference type="SMART" id="SM00824">
    <property type="entry name" value="PKS_TE"/>
    <property type="match status" value="1"/>
</dbReference>
<evidence type="ECO:0000259" key="1">
    <source>
        <dbReference type="SMART" id="SM00824"/>
    </source>
</evidence>
<comment type="caution">
    <text evidence="2">The sequence shown here is derived from an EMBL/GenBank/DDBJ whole genome shotgun (WGS) entry which is preliminary data.</text>
</comment>
<keyword evidence="2" id="KW-0378">Hydrolase</keyword>
<reference evidence="3" key="1">
    <citation type="submission" date="2018-09" db="EMBL/GenBank/DDBJ databases">
        <authorList>
            <person name="Livingstone P.G."/>
            <person name="Whitworth D.E."/>
        </authorList>
    </citation>
    <scope>NUCLEOTIDE SEQUENCE [LARGE SCALE GENOMIC DNA]</scope>
    <source>
        <strain evidence="3">CA040B</strain>
    </source>
</reference>
<proteinExistence type="predicted"/>
<protein>
    <submittedName>
        <fullName evidence="2">Alpha/beta fold hydrolase</fullName>
    </submittedName>
</protein>
<keyword evidence="3" id="KW-1185">Reference proteome</keyword>
<sequence>GRPVAESVEEMAALYLEAVRSVQPQGPYLLGGWSMGGVVAYEMARRLREAGEAVDLLALVDAHVPGLTKPSTDYTPQARARIAFAHATASAFGQTPTLTDDALARGDDNAMLGALLEEGLRARILDTQSGPAQLRALFRVFQANLLALEHYVPQPYDGTALLLSASESAPLPRHRGWEGLVRGGLEVLDVPGSHHALMQDPHLEPLVERLREALARVSVIDPRESTGS</sequence>
<name>A0A3A8NVB9_9BACT</name>
<dbReference type="OrthoDB" id="2472181at2"/>
<dbReference type="InterPro" id="IPR029058">
    <property type="entry name" value="AB_hydrolase_fold"/>
</dbReference>